<dbReference type="AlphaFoldDB" id="A0ABD5J0P6"/>
<evidence type="ECO:0000313" key="4">
    <source>
        <dbReference type="Proteomes" id="UP001339962"/>
    </source>
</evidence>
<name>A0ABD5J0P6_9BACL</name>
<keyword evidence="1" id="KW-0732">Signal</keyword>
<comment type="caution">
    <text evidence="3">The sequence shown here is derived from an EMBL/GenBank/DDBJ whole genome shotgun (WGS) entry which is preliminary data.</text>
</comment>
<dbReference type="Gene3D" id="3.10.350.10">
    <property type="entry name" value="LysM domain"/>
    <property type="match status" value="1"/>
</dbReference>
<dbReference type="InterPro" id="IPR036779">
    <property type="entry name" value="LysM_dom_sf"/>
</dbReference>
<protein>
    <submittedName>
        <fullName evidence="3">Cell wall hydrolase</fullName>
    </submittedName>
</protein>
<dbReference type="EMBL" id="JARTLI010000047">
    <property type="protein sequence ID" value="MED5053464.1"/>
    <property type="molecule type" value="Genomic_DNA"/>
</dbReference>
<dbReference type="CDD" id="cd00118">
    <property type="entry name" value="LysM"/>
    <property type="match status" value="1"/>
</dbReference>
<evidence type="ECO:0000256" key="1">
    <source>
        <dbReference type="SAM" id="SignalP"/>
    </source>
</evidence>
<dbReference type="Pfam" id="PF01476">
    <property type="entry name" value="LysM"/>
    <property type="match status" value="1"/>
</dbReference>
<dbReference type="SUPFAM" id="SSF54106">
    <property type="entry name" value="LysM domain"/>
    <property type="match status" value="1"/>
</dbReference>
<feature type="signal peptide" evidence="1">
    <location>
        <begin position="1"/>
        <end position="25"/>
    </location>
</feature>
<keyword evidence="3" id="KW-0378">Hydrolase</keyword>
<evidence type="ECO:0000313" key="3">
    <source>
        <dbReference type="EMBL" id="MED5053464.1"/>
    </source>
</evidence>
<dbReference type="InterPro" id="IPR018392">
    <property type="entry name" value="LysM"/>
</dbReference>
<accession>A0ABD5J0P6</accession>
<organism evidence="3 4">
    <name type="scientific">Anoxybacteroides rupiense</name>
    <dbReference type="NCBI Taxonomy" id="311460"/>
    <lineage>
        <taxon>Bacteria</taxon>
        <taxon>Bacillati</taxon>
        <taxon>Bacillota</taxon>
        <taxon>Bacilli</taxon>
        <taxon>Bacillales</taxon>
        <taxon>Anoxybacillaceae</taxon>
        <taxon>Anoxybacteroides</taxon>
    </lineage>
</organism>
<proteinExistence type="predicted"/>
<dbReference type="InterPro" id="IPR011105">
    <property type="entry name" value="Cell_wall_hydrolase_SleB"/>
</dbReference>
<dbReference type="RefSeq" id="WP_080862855.1">
    <property type="nucleotide sequence ID" value="NZ_JACIDF010000001.1"/>
</dbReference>
<evidence type="ECO:0000259" key="2">
    <source>
        <dbReference type="PROSITE" id="PS51782"/>
    </source>
</evidence>
<dbReference type="Gene3D" id="6.20.240.60">
    <property type="match status" value="1"/>
</dbReference>
<feature type="chain" id="PRO_5044770963" evidence="1">
    <location>
        <begin position="26"/>
        <end position="195"/>
    </location>
</feature>
<dbReference type="Proteomes" id="UP001339962">
    <property type="component" value="Unassembled WGS sequence"/>
</dbReference>
<dbReference type="Pfam" id="PF07486">
    <property type="entry name" value="Hydrolase_2"/>
    <property type="match status" value="1"/>
</dbReference>
<gene>
    <name evidence="3" type="ORF">P9850_16855</name>
</gene>
<dbReference type="GO" id="GO:0016787">
    <property type="term" value="F:hydrolase activity"/>
    <property type="evidence" value="ECO:0007669"/>
    <property type="project" value="UniProtKB-KW"/>
</dbReference>
<dbReference type="InterPro" id="IPR042047">
    <property type="entry name" value="SleB_dom1"/>
</dbReference>
<dbReference type="Gene3D" id="1.10.10.2520">
    <property type="entry name" value="Cell wall hydrolase SleB, domain 1"/>
    <property type="match status" value="1"/>
</dbReference>
<reference evidence="3 4" key="1">
    <citation type="submission" date="2023-03" db="EMBL/GenBank/DDBJ databases">
        <title>Bacillus Genome Sequencing.</title>
        <authorList>
            <person name="Dunlap C."/>
        </authorList>
    </citation>
    <scope>NUCLEOTIDE SEQUENCE [LARGE SCALE GENOMIC DNA]</scope>
    <source>
        <strain evidence="3 4">NRS-38</strain>
    </source>
</reference>
<dbReference type="SMART" id="SM00257">
    <property type="entry name" value="LysM"/>
    <property type="match status" value="1"/>
</dbReference>
<sequence length="195" mass="21610">MKKLKHFTLAAACFSALLFAKDAQAQTVYTVQTGDTLWKISKQHSVSLVQLKNINKKQNDWLFPGERLLIPPTISASDKDLLARLVHAEAKGEPFAGKVAVATVVLNRVDHPDFPNTIKDVIYERSGGYYAFTPVQNGTIREPADRESYLAVEEALAFRGLGSGSLFFYNPKTAKSSWLRSKQVTVVIGNHVFAK</sequence>
<dbReference type="PROSITE" id="PS51782">
    <property type="entry name" value="LYSM"/>
    <property type="match status" value="1"/>
</dbReference>
<feature type="domain" description="LysM" evidence="2">
    <location>
        <begin position="27"/>
        <end position="70"/>
    </location>
</feature>